<evidence type="ECO:0008006" key="13">
    <source>
        <dbReference type="Google" id="ProtNLM"/>
    </source>
</evidence>
<dbReference type="OrthoDB" id="5976022at2759"/>
<evidence type="ECO:0000256" key="10">
    <source>
        <dbReference type="SAM" id="MobiDB-lite"/>
    </source>
</evidence>
<evidence type="ECO:0000256" key="8">
    <source>
        <dbReference type="ARBA" id="ARBA00023288"/>
    </source>
</evidence>
<organism evidence="11 12">
    <name type="scientific">Cordyceps confragosa</name>
    <name type="common">Lecanicillium lecanii</name>
    <dbReference type="NCBI Taxonomy" id="2714763"/>
    <lineage>
        <taxon>Eukaryota</taxon>
        <taxon>Fungi</taxon>
        <taxon>Dikarya</taxon>
        <taxon>Ascomycota</taxon>
        <taxon>Pezizomycotina</taxon>
        <taxon>Sordariomycetes</taxon>
        <taxon>Hypocreomycetidae</taxon>
        <taxon>Hypocreales</taxon>
        <taxon>Cordycipitaceae</taxon>
        <taxon>Akanthomyces</taxon>
    </lineage>
</organism>
<keyword evidence="7" id="KW-0472">Membrane</keyword>
<dbReference type="NCBIfam" id="TIGR00231">
    <property type="entry name" value="small_GTP"/>
    <property type="match status" value="1"/>
</dbReference>
<dbReference type="GO" id="GO:0007165">
    <property type="term" value="P:signal transduction"/>
    <property type="evidence" value="ECO:0007669"/>
    <property type="project" value="InterPro"/>
</dbReference>
<name>A0A179IF10_CORDF</name>
<gene>
    <name evidence="11" type="ORF">LLEC1_05799</name>
</gene>
<dbReference type="Proteomes" id="UP000243081">
    <property type="component" value="Unassembled WGS sequence"/>
</dbReference>
<dbReference type="GO" id="GO:0005886">
    <property type="term" value="C:plasma membrane"/>
    <property type="evidence" value="ECO:0007669"/>
    <property type="project" value="UniProtKB-SubCell"/>
</dbReference>
<keyword evidence="6" id="KW-0342">GTP-binding</keyword>
<dbReference type="SMART" id="SM00174">
    <property type="entry name" value="RHO"/>
    <property type="match status" value="1"/>
</dbReference>
<feature type="non-terminal residue" evidence="11">
    <location>
        <position position="1"/>
    </location>
</feature>
<accession>A0A179IF10</accession>
<evidence type="ECO:0000313" key="12">
    <source>
        <dbReference type="Proteomes" id="UP000243081"/>
    </source>
</evidence>
<dbReference type="AlphaFoldDB" id="A0A179IF10"/>
<dbReference type="CDD" id="cd04138">
    <property type="entry name" value="H_N_K_Ras_like"/>
    <property type="match status" value="1"/>
</dbReference>
<dbReference type="InterPro" id="IPR027417">
    <property type="entry name" value="P-loop_NTPase"/>
</dbReference>
<comment type="caution">
    <text evidence="11">The sequence shown here is derived from an EMBL/GenBank/DDBJ whole genome shotgun (WGS) entry which is preliminary data.</text>
</comment>
<evidence type="ECO:0000256" key="1">
    <source>
        <dbReference type="ARBA" id="ARBA00004193"/>
    </source>
</evidence>
<reference evidence="11 12" key="1">
    <citation type="submission" date="2016-03" db="EMBL/GenBank/DDBJ databases">
        <title>Fine-scale spatial genetic structure of a fungal parasite of coffee scale insects.</title>
        <authorList>
            <person name="Jackson D."/>
            <person name="Zemenick K.A."/>
            <person name="Malloure B."/>
            <person name="Quandt C.A."/>
            <person name="James T.Y."/>
        </authorList>
    </citation>
    <scope>NUCLEOTIDE SEQUENCE [LARGE SCALE GENOMIC DNA]</scope>
    <source>
        <strain evidence="11 12">UM487</strain>
    </source>
</reference>
<evidence type="ECO:0000256" key="9">
    <source>
        <dbReference type="ARBA" id="ARBA00023289"/>
    </source>
</evidence>
<evidence type="ECO:0000256" key="2">
    <source>
        <dbReference type="ARBA" id="ARBA00008344"/>
    </source>
</evidence>
<dbReference type="PROSITE" id="PS51419">
    <property type="entry name" value="RAB"/>
    <property type="match status" value="1"/>
</dbReference>
<protein>
    <recommendedName>
        <fullName evidence="13">Ras-like protein</fullName>
    </recommendedName>
</protein>
<dbReference type="EMBL" id="LUKN01001674">
    <property type="protein sequence ID" value="OAR00482.1"/>
    <property type="molecule type" value="Genomic_DNA"/>
</dbReference>
<evidence type="ECO:0000256" key="7">
    <source>
        <dbReference type="ARBA" id="ARBA00023136"/>
    </source>
</evidence>
<dbReference type="PROSITE" id="PS51420">
    <property type="entry name" value="RHO"/>
    <property type="match status" value="1"/>
</dbReference>
<keyword evidence="3" id="KW-1003">Cell membrane</keyword>
<keyword evidence="12" id="KW-1185">Reference proteome</keyword>
<evidence type="ECO:0000256" key="4">
    <source>
        <dbReference type="ARBA" id="ARBA00022481"/>
    </source>
</evidence>
<keyword evidence="8" id="KW-0449">Lipoprotein</keyword>
<dbReference type="GO" id="GO:0005525">
    <property type="term" value="F:GTP binding"/>
    <property type="evidence" value="ECO:0007669"/>
    <property type="project" value="UniProtKB-KW"/>
</dbReference>
<feature type="region of interest" description="Disordered" evidence="10">
    <location>
        <begin position="240"/>
        <end position="261"/>
    </location>
</feature>
<keyword evidence="5" id="KW-0547">Nucleotide-binding</keyword>
<dbReference type="InterPro" id="IPR001806">
    <property type="entry name" value="Small_GTPase"/>
</dbReference>
<dbReference type="InterPro" id="IPR020849">
    <property type="entry name" value="Small_GTPase_Ras-type"/>
</dbReference>
<dbReference type="Gene3D" id="3.40.50.300">
    <property type="entry name" value="P-loop containing nucleotide triphosphate hydrolases"/>
    <property type="match status" value="1"/>
</dbReference>
<evidence type="ECO:0000256" key="6">
    <source>
        <dbReference type="ARBA" id="ARBA00023134"/>
    </source>
</evidence>
<evidence type="ECO:0000256" key="3">
    <source>
        <dbReference type="ARBA" id="ARBA00022475"/>
    </source>
</evidence>
<dbReference type="OMA" id="CCGGCVI"/>
<keyword evidence="9" id="KW-0636">Prenylation</keyword>
<dbReference type="PRINTS" id="PR00449">
    <property type="entry name" value="RASTRNSFRMNG"/>
</dbReference>
<dbReference type="SUPFAM" id="SSF52540">
    <property type="entry name" value="P-loop containing nucleoside triphosphate hydrolases"/>
    <property type="match status" value="1"/>
</dbReference>
<sequence length="277" mass="30833">SASQFLTRRPHDHSRPAPALPLPDNHLLPVAPTVAAMATSTKFMREYKLVVVGGGGVGKSCLTIQLIQSHFVDEYDPTIEGNSASSWPTIRRGISFTLTRASFSSDSYRKQCVIDDEVALLDVLDTAGQEEYSAMREQYMRTGEGFLLVYSITSRQSFEEITTFQQQILRVKDKDYFPMVVVGNKCDLEGEREVHRHEGEALARSFNCKFIETSAKSRINVDQAFYDIVREIRRFNREMQGYSTGSGGGSGLNGPPKQMDMDDGGNETGCCAKCVIM</sequence>
<dbReference type="PROSITE" id="PS51421">
    <property type="entry name" value="RAS"/>
    <property type="match status" value="1"/>
</dbReference>
<feature type="non-terminal residue" evidence="11">
    <location>
        <position position="277"/>
    </location>
</feature>
<dbReference type="SMART" id="SM00173">
    <property type="entry name" value="RAS"/>
    <property type="match status" value="1"/>
</dbReference>
<dbReference type="GO" id="GO:0003924">
    <property type="term" value="F:GTPase activity"/>
    <property type="evidence" value="ECO:0007669"/>
    <property type="project" value="InterPro"/>
</dbReference>
<evidence type="ECO:0000256" key="5">
    <source>
        <dbReference type="ARBA" id="ARBA00022741"/>
    </source>
</evidence>
<comment type="similarity">
    <text evidence="2">Belongs to the small GTPase superfamily. Ras family.</text>
</comment>
<dbReference type="PANTHER" id="PTHR24070">
    <property type="entry name" value="RAS, DI-RAS, AND RHEB FAMILY MEMBERS OF SMALL GTPASE SUPERFAMILY"/>
    <property type="match status" value="1"/>
</dbReference>
<keyword evidence="4" id="KW-0488">Methylation</keyword>
<feature type="region of interest" description="Disordered" evidence="10">
    <location>
        <begin position="1"/>
        <end position="22"/>
    </location>
</feature>
<comment type="subcellular location">
    <subcellularLocation>
        <location evidence="1">Cell membrane</location>
        <topology evidence="1">Lipid-anchor</topology>
    </subcellularLocation>
</comment>
<dbReference type="Pfam" id="PF00071">
    <property type="entry name" value="Ras"/>
    <property type="match status" value="2"/>
</dbReference>
<evidence type="ECO:0000313" key="11">
    <source>
        <dbReference type="EMBL" id="OAR00482.1"/>
    </source>
</evidence>
<dbReference type="SMART" id="SM00175">
    <property type="entry name" value="RAB"/>
    <property type="match status" value="1"/>
</dbReference>
<dbReference type="InterPro" id="IPR005225">
    <property type="entry name" value="Small_GTP-bd"/>
</dbReference>
<dbReference type="FunFam" id="3.40.50.300:FF:000080">
    <property type="entry name" value="Ras-like GTPase Ras1"/>
    <property type="match status" value="1"/>
</dbReference>
<proteinExistence type="inferred from homology"/>